<proteinExistence type="predicted"/>
<evidence type="ECO:0000313" key="3">
    <source>
        <dbReference type="Proteomes" id="UP001153269"/>
    </source>
</evidence>
<reference evidence="2" key="1">
    <citation type="submission" date="2020-03" db="EMBL/GenBank/DDBJ databases">
        <authorList>
            <person name="Weist P."/>
        </authorList>
    </citation>
    <scope>NUCLEOTIDE SEQUENCE</scope>
</reference>
<organism evidence="2 3">
    <name type="scientific">Pleuronectes platessa</name>
    <name type="common">European plaice</name>
    <dbReference type="NCBI Taxonomy" id="8262"/>
    <lineage>
        <taxon>Eukaryota</taxon>
        <taxon>Metazoa</taxon>
        <taxon>Chordata</taxon>
        <taxon>Craniata</taxon>
        <taxon>Vertebrata</taxon>
        <taxon>Euteleostomi</taxon>
        <taxon>Actinopterygii</taxon>
        <taxon>Neopterygii</taxon>
        <taxon>Teleostei</taxon>
        <taxon>Neoteleostei</taxon>
        <taxon>Acanthomorphata</taxon>
        <taxon>Carangaria</taxon>
        <taxon>Pleuronectiformes</taxon>
        <taxon>Pleuronectoidei</taxon>
        <taxon>Pleuronectidae</taxon>
        <taxon>Pleuronectes</taxon>
    </lineage>
</organism>
<evidence type="ECO:0000313" key="2">
    <source>
        <dbReference type="EMBL" id="CAB1418512.1"/>
    </source>
</evidence>
<dbReference type="AlphaFoldDB" id="A0A9N7TTI9"/>
<sequence>MLAVLQCRCGGLLLVAGYGVLSQGCARGPNPLINSASAERRWQASWGKYERADNRATALEVLGAIATHKEPAKQLSRLPGKYRCVNSRLPLPPSLSPIGFLSGPSGSSVDLVGEAYRLALSPESTLIGRSCCTSMYLGMMHCGSADGHTERQVVIGFSVLILRESHFPNVRKRAGAEQTEGLRTLTGKLLSDV</sequence>
<protein>
    <submittedName>
        <fullName evidence="2">Uncharacterized protein</fullName>
    </submittedName>
</protein>
<feature type="signal peptide" evidence="1">
    <location>
        <begin position="1"/>
        <end position="22"/>
    </location>
</feature>
<keyword evidence="3" id="KW-1185">Reference proteome</keyword>
<dbReference type="Proteomes" id="UP001153269">
    <property type="component" value="Unassembled WGS sequence"/>
</dbReference>
<evidence type="ECO:0000256" key="1">
    <source>
        <dbReference type="SAM" id="SignalP"/>
    </source>
</evidence>
<gene>
    <name evidence="2" type="ORF">PLEPLA_LOCUS6338</name>
</gene>
<accession>A0A9N7TTI9</accession>
<dbReference type="EMBL" id="CADEAL010000329">
    <property type="protein sequence ID" value="CAB1418512.1"/>
    <property type="molecule type" value="Genomic_DNA"/>
</dbReference>
<name>A0A9N7TTI9_PLEPL</name>
<feature type="chain" id="PRO_5040225494" evidence="1">
    <location>
        <begin position="23"/>
        <end position="193"/>
    </location>
</feature>
<keyword evidence="1" id="KW-0732">Signal</keyword>
<comment type="caution">
    <text evidence="2">The sequence shown here is derived from an EMBL/GenBank/DDBJ whole genome shotgun (WGS) entry which is preliminary data.</text>
</comment>